<dbReference type="GeneID" id="25561270"/>
<evidence type="ECO:0000256" key="3">
    <source>
        <dbReference type="ARBA" id="ARBA00004322"/>
    </source>
</evidence>
<organism evidence="12 13">
    <name type="scientific">Thecamonas trahens ATCC 50062</name>
    <dbReference type="NCBI Taxonomy" id="461836"/>
    <lineage>
        <taxon>Eukaryota</taxon>
        <taxon>Apusozoa</taxon>
        <taxon>Apusomonadida</taxon>
        <taxon>Apusomonadidae</taxon>
        <taxon>Thecamonas</taxon>
    </lineage>
</organism>
<comment type="cofactor">
    <cofactor evidence="2">
        <name>Mg(2+)</name>
        <dbReference type="ChEBI" id="CHEBI:18420"/>
    </cofactor>
</comment>
<evidence type="ECO:0000256" key="6">
    <source>
        <dbReference type="ARBA" id="ARBA00022763"/>
    </source>
</evidence>
<evidence type="ECO:0000256" key="10">
    <source>
        <dbReference type="ARBA" id="ARBA00023242"/>
    </source>
</evidence>
<dbReference type="InterPro" id="IPR036691">
    <property type="entry name" value="Endo/exonu/phosph_ase_sf"/>
</dbReference>
<dbReference type="GO" id="GO:0006302">
    <property type="term" value="P:double-strand break repair"/>
    <property type="evidence" value="ECO:0007669"/>
    <property type="project" value="TreeGrafter"/>
</dbReference>
<dbReference type="Proteomes" id="UP000054408">
    <property type="component" value="Unassembled WGS sequence"/>
</dbReference>
<dbReference type="GO" id="GO:0046872">
    <property type="term" value="F:metal ion binding"/>
    <property type="evidence" value="ECO:0007669"/>
    <property type="project" value="UniProtKB-KW"/>
</dbReference>
<keyword evidence="9" id="KW-0234">DNA repair</keyword>
<feature type="domain" description="Endonuclease/exonuclease/phosphatase" evidence="11">
    <location>
        <begin position="103"/>
        <end position="386"/>
    </location>
</feature>
<gene>
    <name evidence="12" type="ORF">AMSG_01523</name>
</gene>
<sequence length="406" mass="43875">MATLRKALFNATGYAMAIPGMSLVYAPRTEPRSSRVSEAVFGHRNDAPSWSDDGSEIGSGLDPDAIQSLPAHGWAWEPEIDAWTPALAQLDGGLSAEDPLRVVSFNVLMDMFEKWVSGVIRTPERHTAIVAWLATLGAHVIVLNEATPEFVALVVADPYLQANFRLTEVDGEALHPHGVLVLVAHSIPVISVHKVYSMLLLRKRCRIKEKAARPVVVVRIALPSGLVLGVCGVHLASRVKEIAQRRQQLRDLFRLFALGTSPTGGDGPGVLGVHQALIVGDLNMHSEGENTMIAAPYADAWLAVNEEVPLTASCTWDGETNKLIQAMLLGTDKRKMRLDRMLLSAPLAPADDGSGRAPGQALEVTAMEIIGREERVPDTDLTLSDHYGLLAEFSIAPVAPSDNNDH</sequence>
<dbReference type="InterPro" id="IPR051547">
    <property type="entry name" value="TDP2-like"/>
</dbReference>
<evidence type="ECO:0000313" key="12">
    <source>
        <dbReference type="EMBL" id="KNC54672.1"/>
    </source>
</evidence>
<proteinExistence type="predicted"/>
<keyword evidence="7" id="KW-0378">Hydrolase</keyword>
<keyword evidence="4" id="KW-0540">Nuclease</keyword>
<dbReference type="PANTHER" id="PTHR15822">
    <property type="entry name" value="TRAF AND TNF RECEPTOR-ASSOCIATED PROTEIN"/>
    <property type="match status" value="1"/>
</dbReference>
<keyword evidence="13" id="KW-1185">Reference proteome</keyword>
<evidence type="ECO:0000256" key="5">
    <source>
        <dbReference type="ARBA" id="ARBA00022723"/>
    </source>
</evidence>
<evidence type="ECO:0000256" key="1">
    <source>
        <dbReference type="ARBA" id="ARBA00001936"/>
    </source>
</evidence>
<dbReference type="GO" id="GO:0070260">
    <property type="term" value="F:5'-tyrosyl-DNA phosphodiesterase activity"/>
    <property type="evidence" value="ECO:0007669"/>
    <property type="project" value="TreeGrafter"/>
</dbReference>
<dbReference type="OrthoDB" id="9975959at2759"/>
<dbReference type="eggNOG" id="ENOG502SCCU">
    <property type="taxonomic scope" value="Eukaryota"/>
</dbReference>
<comment type="cofactor">
    <cofactor evidence="1">
        <name>Mn(2+)</name>
        <dbReference type="ChEBI" id="CHEBI:29035"/>
    </cofactor>
</comment>
<accession>A0A0L0DQW1</accession>
<evidence type="ECO:0000313" key="13">
    <source>
        <dbReference type="Proteomes" id="UP000054408"/>
    </source>
</evidence>
<evidence type="ECO:0000259" key="11">
    <source>
        <dbReference type="Pfam" id="PF03372"/>
    </source>
</evidence>
<dbReference type="SUPFAM" id="SSF56219">
    <property type="entry name" value="DNase I-like"/>
    <property type="match status" value="1"/>
</dbReference>
<dbReference type="RefSeq" id="XP_013761574.1">
    <property type="nucleotide sequence ID" value="XM_013906120.1"/>
</dbReference>
<dbReference type="GO" id="GO:0003697">
    <property type="term" value="F:single-stranded DNA binding"/>
    <property type="evidence" value="ECO:0007669"/>
    <property type="project" value="TreeGrafter"/>
</dbReference>
<evidence type="ECO:0000256" key="8">
    <source>
        <dbReference type="ARBA" id="ARBA00022842"/>
    </source>
</evidence>
<evidence type="ECO:0000256" key="4">
    <source>
        <dbReference type="ARBA" id="ARBA00022722"/>
    </source>
</evidence>
<dbReference type="EMBL" id="GL349438">
    <property type="protein sequence ID" value="KNC54672.1"/>
    <property type="molecule type" value="Genomic_DNA"/>
</dbReference>
<evidence type="ECO:0000256" key="2">
    <source>
        <dbReference type="ARBA" id="ARBA00001946"/>
    </source>
</evidence>
<protein>
    <recommendedName>
        <fullName evidence="11">Endonuclease/exonuclease/phosphatase domain-containing protein</fullName>
    </recommendedName>
</protein>
<dbReference type="Pfam" id="PF03372">
    <property type="entry name" value="Exo_endo_phos"/>
    <property type="match status" value="1"/>
</dbReference>
<reference evidence="12 13" key="1">
    <citation type="submission" date="2010-05" db="EMBL/GenBank/DDBJ databases">
        <title>The Genome Sequence of Thecamonas trahens ATCC 50062.</title>
        <authorList>
            <consortium name="The Broad Institute Genome Sequencing Platform"/>
            <person name="Russ C."/>
            <person name="Cuomo C."/>
            <person name="Shea T."/>
            <person name="Young S.K."/>
            <person name="Zeng Q."/>
            <person name="Koehrsen M."/>
            <person name="Haas B."/>
            <person name="Borodovsky M."/>
            <person name="Guigo R."/>
            <person name="Alvarado L."/>
            <person name="Berlin A."/>
            <person name="Bochicchio J."/>
            <person name="Borenstein D."/>
            <person name="Chapman S."/>
            <person name="Chen Z."/>
            <person name="Freedman E."/>
            <person name="Gellesch M."/>
            <person name="Goldberg J."/>
            <person name="Griggs A."/>
            <person name="Gujja S."/>
            <person name="Heilman E."/>
            <person name="Heiman D."/>
            <person name="Hepburn T."/>
            <person name="Howarth C."/>
            <person name="Jen D."/>
            <person name="Larson L."/>
            <person name="Mehta T."/>
            <person name="Park D."/>
            <person name="Pearson M."/>
            <person name="Roberts A."/>
            <person name="Saif S."/>
            <person name="Shenoy N."/>
            <person name="Sisk P."/>
            <person name="Stolte C."/>
            <person name="Sykes S."/>
            <person name="Thomson T."/>
            <person name="Walk T."/>
            <person name="White J."/>
            <person name="Yandava C."/>
            <person name="Burger G."/>
            <person name="Gray M.W."/>
            <person name="Holland P.W.H."/>
            <person name="King N."/>
            <person name="Lang F.B.F."/>
            <person name="Roger A.J."/>
            <person name="Ruiz-Trillo I."/>
            <person name="Lander E."/>
            <person name="Nusbaum C."/>
        </authorList>
    </citation>
    <scope>NUCLEOTIDE SEQUENCE [LARGE SCALE GENOMIC DNA]</scope>
    <source>
        <strain evidence="12 13">ATCC 50062</strain>
    </source>
</reference>
<dbReference type="GO" id="GO:0004518">
    <property type="term" value="F:nuclease activity"/>
    <property type="evidence" value="ECO:0007669"/>
    <property type="project" value="UniProtKB-KW"/>
</dbReference>
<name>A0A0L0DQW1_THETB</name>
<evidence type="ECO:0000256" key="7">
    <source>
        <dbReference type="ARBA" id="ARBA00022801"/>
    </source>
</evidence>
<keyword evidence="8" id="KW-0460">Magnesium</keyword>
<keyword evidence="6" id="KW-0227">DNA damage</keyword>
<dbReference type="InterPro" id="IPR005135">
    <property type="entry name" value="Endo/exonuclease/phosphatase"/>
</dbReference>
<dbReference type="AlphaFoldDB" id="A0A0L0DQW1"/>
<evidence type="ECO:0000256" key="9">
    <source>
        <dbReference type="ARBA" id="ARBA00023204"/>
    </source>
</evidence>
<comment type="subcellular location">
    <subcellularLocation>
        <location evidence="3">Nucleus</location>
        <location evidence="3">PML body</location>
    </subcellularLocation>
</comment>
<dbReference type="Gene3D" id="3.60.10.10">
    <property type="entry name" value="Endonuclease/exonuclease/phosphatase"/>
    <property type="match status" value="1"/>
</dbReference>
<keyword evidence="10" id="KW-0539">Nucleus</keyword>
<keyword evidence="5" id="KW-0479">Metal-binding</keyword>
<dbReference type="PANTHER" id="PTHR15822:SF4">
    <property type="entry name" value="TYROSYL-DNA PHOSPHODIESTERASE 2"/>
    <property type="match status" value="1"/>
</dbReference>
<dbReference type="GO" id="GO:0005737">
    <property type="term" value="C:cytoplasm"/>
    <property type="evidence" value="ECO:0007669"/>
    <property type="project" value="TreeGrafter"/>
</dbReference>